<evidence type="ECO:0000313" key="9">
    <source>
        <dbReference type="Proteomes" id="UP000271337"/>
    </source>
</evidence>
<proteinExistence type="predicted"/>
<evidence type="ECO:0000313" key="2">
    <source>
        <dbReference type="EMBL" id="RMX73486.1"/>
    </source>
</evidence>
<dbReference type="EMBL" id="QWIQ01000932">
    <property type="protein sequence ID" value="RMY73228.1"/>
    <property type="molecule type" value="Genomic_DNA"/>
</dbReference>
<name>A0A3M6W567_HORWE</name>
<gene>
    <name evidence="7" type="ORF">D0862_14321</name>
    <name evidence="6" type="ORF">D0864_12406</name>
    <name evidence="5" type="ORF">D0866_02479</name>
    <name evidence="3" type="ORF">D0867_14639</name>
    <name evidence="4" type="ORF">D0868_12979</name>
    <name evidence="2" type="ORF">D0869_13555</name>
</gene>
<dbReference type="EMBL" id="QWIO01001962">
    <property type="protein sequence ID" value="RMY64255.1"/>
    <property type="molecule type" value="Genomic_DNA"/>
</dbReference>
<dbReference type="Proteomes" id="UP000281245">
    <property type="component" value="Unassembled WGS sequence"/>
</dbReference>
<feature type="compositionally biased region" description="Low complexity" evidence="1">
    <location>
        <begin position="34"/>
        <end position="47"/>
    </location>
</feature>
<dbReference type="EMBL" id="QWIL01002809">
    <property type="protein sequence ID" value="RMX92288.1"/>
    <property type="molecule type" value="Genomic_DNA"/>
</dbReference>
<dbReference type="EMBL" id="QWIJ01001803">
    <property type="protein sequence ID" value="RMX73486.1"/>
    <property type="molecule type" value="Genomic_DNA"/>
</dbReference>
<reference evidence="8 9" key="1">
    <citation type="journal article" date="2018" name="BMC Genomics">
        <title>Genomic evidence for intraspecific hybridization in a clonal and extremely halotolerant yeast.</title>
        <authorList>
            <person name="Gostincar C."/>
            <person name="Stajich J.E."/>
            <person name="Zupancic J."/>
            <person name="Zalar P."/>
            <person name="Gunde-Cimerman N."/>
        </authorList>
    </citation>
    <scope>NUCLEOTIDE SEQUENCE [LARGE SCALE GENOMIC DNA]</scope>
    <source>
        <strain evidence="6 8">EXF-10513</strain>
        <strain evidence="7 12">EXF-171</strain>
        <strain evidence="5 10">EXF-6651</strain>
        <strain evidence="4 13">EXF-6654</strain>
        <strain evidence="2 11">EXF-6656</strain>
        <strain evidence="3 9">EXF-6669</strain>
    </source>
</reference>
<evidence type="ECO:0000313" key="5">
    <source>
        <dbReference type="EMBL" id="RMY38620.1"/>
    </source>
</evidence>
<dbReference type="OrthoDB" id="3861504at2759"/>
<accession>A0A3M6W567</accession>
<feature type="region of interest" description="Disordered" evidence="1">
    <location>
        <begin position="33"/>
        <end position="57"/>
    </location>
</feature>
<evidence type="ECO:0000313" key="3">
    <source>
        <dbReference type="EMBL" id="RMX92288.1"/>
    </source>
</evidence>
<evidence type="ECO:0000313" key="11">
    <source>
        <dbReference type="Proteomes" id="UP000281245"/>
    </source>
</evidence>
<evidence type="ECO:0000313" key="8">
    <source>
        <dbReference type="Proteomes" id="UP000269539"/>
    </source>
</evidence>
<evidence type="ECO:0000313" key="13">
    <source>
        <dbReference type="Proteomes" id="UP000282582"/>
    </source>
</evidence>
<evidence type="ECO:0000313" key="6">
    <source>
        <dbReference type="EMBL" id="RMY64255.1"/>
    </source>
</evidence>
<evidence type="ECO:0000313" key="12">
    <source>
        <dbReference type="Proteomes" id="UP000281468"/>
    </source>
</evidence>
<dbReference type="Proteomes" id="UP000281468">
    <property type="component" value="Unassembled WGS sequence"/>
</dbReference>
<protein>
    <submittedName>
        <fullName evidence="2">Uncharacterized protein</fullName>
    </submittedName>
</protein>
<organism evidence="2 11">
    <name type="scientific">Hortaea werneckii</name>
    <name type="common">Black yeast</name>
    <name type="synonym">Cladosporium werneckii</name>
    <dbReference type="NCBI Taxonomy" id="91943"/>
    <lineage>
        <taxon>Eukaryota</taxon>
        <taxon>Fungi</taxon>
        <taxon>Dikarya</taxon>
        <taxon>Ascomycota</taxon>
        <taxon>Pezizomycotina</taxon>
        <taxon>Dothideomycetes</taxon>
        <taxon>Dothideomycetidae</taxon>
        <taxon>Mycosphaerellales</taxon>
        <taxon>Teratosphaeriaceae</taxon>
        <taxon>Hortaea</taxon>
    </lineage>
</organism>
<dbReference type="EMBL" id="QWIK01001656">
    <property type="protein sequence ID" value="RMX93207.1"/>
    <property type="molecule type" value="Genomic_DNA"/>
</dbReference>
<evidence type="ECO:0000256" key="1">
    <source>
        <dbReference type="SAM" id="MobiDB-lite"/>
    </source>
</evidence>
<dbReference type="AlphaFoldDB" id="A0A3M6W567"/>
<dbReference type="Proteomes" id="UP000282582">
    <property type="component" value="Unassembled WGS sequence"/>
</dbReference>
<evidence type="ECO:0000313" key="7">
    <source>
        <dbReference type="EMBL" id="RMY73228.1"/>
    </source>
</evidence>
<evidence type="ECO:0000313" key="4">
    <source>
        <dbReference type="EMBL" id="RMX93207.1"/>
    </source>
</evidence>
<dbReference type="Proteomes" id="UP000271337">
    <property type="component" value="Unassembled WGS sequence"/>
</dbReference>
<dbReference type="Proteomes" id="UP000269539">
    <property type="component" value="Unassembled WGS sequence"/>
</dbReference>
<sequence>MVKCDSCGANVDLAKGSNMGHCATCNNIVEVKEQPQQQPQDASSKAGADGGKEGEKK</sequence>
<dbReference type="EMBL" id="QWIM01000162">
    <property type="protein sequence ID" value="RMY38620.1"/>
    <property type="molecule type" value="Genomic_DNA"/>
</dbReference>
<dbReference type="Proteomes" id="UP000276864">
    <property type="component" value="Unassembled WGS sequence"/>
</dbReference>
<evidence type="ECO:0000313" key="10">
    <source>
        <dbReference type="Proteomes" id="UP000276864"/>
    </source>
</evidence>
<comment type="caution">
    <text evidence="2">The sequence shown here is derived from an EMBL/GenBank/DDBJ whole genome shotgun (WGS) entry which is preliminary data.</text>
</comment>